<sequence length="427" mass="46783">MGRLLLTLVLLCWLLLPLPDLYDSFPLCMDESAPVALKTPLFFCPYNGSVCCDSAQDQRLQKRFQSMNISDSACASLVKSILCATCDKFSGDLFKNELGYRTVPVLCNSTASDDYCSEAAMANPTEVRRIFTMGLPFTAHHGGQILFGPNDGYLYFMMGDGGGTGDPYNFAQNKKSLLGKIMRLDIDNFTMYTEAQLAMTMGLIHHEPLKKKDSYESVDLISRGGNYGWRVYDGFKLYYPPESPGGNTSASSISTIFPVMGYYHSAVNGNDGSASVTGGYFYRGTTDPCMYGRYLYADLYAQIMWAGIESPDTSGNFTSHQIPFSCAPDSPIKCNYAAGSALPALGNILSFGEDNRKDIFFLTSNGVYRVAHPSRCNYTCSLENVTAAANPASTPSLSQSSGILLTSQHDGLVLLFSSFFILMYFIL</sequence>
<reference evidence="2" key="1">
    <citation type="journal article" date="2023" name="Plant J.">
        <title>The genome of the king protea, Protea cynaroides.</title>
        <authorList>
            <person name="Chang J."/>
            <person name="Duong T.A."/>
            <person name="Schoeman C."/>
            <person name="Ma X."/>
            <person name="Roodt D."/>
            <person name="Barker N."/>
            <person name="Li Z."/>
            <person name="Van de Peer Y."/>
            <person name="Mizrachi E."/>
        </authorList>
    </citation>
    <scope>NUCLEOTIDE SEQUENCE</scope>
    <source>
        <tissue evidence="2">Young leaves</tissue>
    </source>
</reference>
<protein>
    <recommendedName>
        <fullName evidence="4">Glucose/Sorbosone dehydrogenase domain-containing protein</fullName>
    </recommendedName>
</protein>
<dbReference type="OrthoDB" id="10266706at2759"/>
<feature type="signal peptide" evidence="1">
    <location>
        <begin position="1"/>
        <end position="24"/>
    </location>
</feature>
<gene>
    <name evidence="2" type="ORF">NE237_021066</name>
</gene>
<evidence type="ECO:0000313" key="2">
    <source>
        <dbReference type="EMBL" id="KAJ4961156.1"/>
    </source>
</evidence>
<name>A0A9Q0K2Y0_9MAGN</name>
<comment type="caution">
    <text evidence="2">The sequence shown here is derived from an EMBL/GenBank/DDBJ whole genome shotgun (WGS) entry which is preliminary data.</text>
</comment>
<keyword evidence="1" id="KW-0732">Signal</keyword>
<organism evidence="2 3">
    <name type="scientific">Protea cynaroides</name>
    <dbReference type="NCBI Taxonomy" id="273540"/>
    <lineage>
        <taxon>Eukaryota</taxon>
        <taxon>Viridiplantae</taxon>
        <taxon>Streptophyta</taxon>
        <taxon>Embryophyta</taxon>
        <taxon>Tracheophyta</taxon>
        <taxon>Spermatophyta</taxon>
        <taxon>Magnoliopsida</taxon>
        <taxon>Proteales</taxon>
        <taxon>Proteaceae</taxon>
        <taxon>Protea</taxon>
    </lineage>
</organism>
<dbReference type="EMBL" id="JAMYWD010000009">
    <property type="protein sequence ID" value="KAJ4961156.1"/>
    <property type="molecule type" value="Genomic_DNA"/>
</dbReference>
<dbReference type="Gene3D" id="2.120.10.30">
    <property type="entry name" value="TolB, C-terminal domain"/>
    <property type="match status" value="2"/>
</dbReference>
<dbReference type="AlphaFoldDB" id="A0A9Q0K2Y0"/>
<feature type="chain" id="PRO_5040222728" description="Glucose/Sorbosone dehydrogenase domain-containing protein" evidence="1">
    <location>
        <begin position="25"/>
        <end position="427"/>
    </location>
</feature>
<dbReference type="PANTHER" id="PTHR19328:SF13">
    <property type="entry name" value="HIPL1 PROTEIN"/>
    <property type="match status" value="1"/>
</dbReference>
<evidence type="ECO:0008006" key="4">
    <source>
        <dbReference type="Google" id="ProtNLM"/>
    </source>
</evidence>
<proteinExistence type="predicted"/>
<evidence type="ECO:0000256" key="1">
    <source>
        <dbReference type="SAM" id="SignalP"/>
    </source>
</evidence>
<keyword evidence="3" id="KW-1185">Reference proteome</keyword>
<dbReference type="InterPro" id="IPR011042">
    <property type="entry name" value="6-blade_b-propeller_TolB-like"/>
</dbReference>
<dbReference type="Proteomes" id="UP001141806">
    <property type="component" value="Unassembled WGS sequence"/>
</dbReference>
<dbReference type="PANTHER" id="PTHR19328">
    <property type="entry name" value="HEDGEHOG-INTERACTING PROTEIN"/>
    <property type="match status" value="1"/>
</dbReference>
<accession>A0A9Q0K2Y0</accession>
<evidence type="ECO:0000313" key="3">
    <source>
        <dbReference type="Proteomes" id="UP001141806"/>
    </source>
</evidence>